<dbReference type="EMBL" id="RPDH01000002">
    <property type="protein sequence ID" value="RPE09101.1"/>
    <property type="molecule type" value="Genomic_DNA"/>
</dbReference>
<dbReference type="Proteomes" id="UP000278351">
    <property type="component" value="Unassembled WGS sequence"/>
</dbReference>
<dbReference type="OrthoDB" id="675845at2"/>
<evidence type="ECO:0000313" key="2">
    <source>
        <dbReference type="EMBL" id="RPE09101.1"/>
    </source>
</evidence>
<name>A0A3N4PVI7_9BACT</name>
<feature type="chain" id="PRO_5018135391" evidence="1">
    <location>
        <begin position="21"/>
        <end position="160"/>
    </location>
</feature>
<keyword evidence="3" id="KW-1185">Reference proteome</keyword>
<organism evidence="2 3">
    <name type="scientific">Chitinophaga lutea</name>
    <dbReference type="NCBI Taxonomy" id="2488634"/>
    <lineage>
        <taxon>Bacteria</taxon>
        <taxon>Pseudomonadati</taxon>
        <taxon>Bacteroidota</taxon>
        <taxon>Chitinophagia</taxon>
        <taxon>Chitinophagales</taxon>
        <taxon>Chitinophagaceae</taxon>
        <taxon>Chitinophaga</taxon>
    </lineage>
</organism>
<sequence length="160" mass="18289">MTKKLLYIALLLGCATTAFAQNKPARKSAPAKQQAAEKKPLRFTTSWHIFLSDSIPRPELLKILDSGLVVRDHQKNKFPVVSFDFTYEKKEPYVNDTTQEVTIATDLTGDSFKSDRLTPVWVKRLTEALEKGDVLFFNNIVIRYTGDKLYRAPELKIIVR</sequence>
<dbReference type="AlphaFoldDB" id="A0A3N4PVI7"/>
<evidence type="ECO:0000313" key="3">
    <source>
        <dbReference type="Proteomes" id="UP000278351"/>
    </source>
</evidence>
<evidence type="ECO:0000256" key="1">
    <source>
        <dbReference type="SAM" id="SignalP"/>
    </source>
</evidence>
<gene>
    <name evidence="2" type="ORF">EGT74_19015</name>
</gene>
<dbReference type="RefSeq" id="WP_123848100.1">
    <property type="nucleotide sequence ID" value="NZ_RPDH01000002.1"/>
</dbReference>
<proteinExistence type="predicted"/>
<protein>
    <submittedName>
        <fullName evidence="2">Uncharacterized protein</fullName>
    </submittedName>
</protein>
<reference evidence="2 3" key="1">
    <citation type="submission" date="2018-11" db="EMBL/GenBank/DDBJ databases">
        <title>Chitinophaga lutea sp.nov., isolate from arsenic contaminated soil.</title>
        <authorList>
            <person name="Zong Y."/>
        </authorList>
    </citation>
    <scope>NUCLEOTIDE SEQUENCE [LARGE SCALE GENOMIC DNA]</scope>
    <source>
        <strain evidence="2 3">ZY74</strain>
    </source>
</reference>
<feature type="signal peptide" evidence="1">
    <location>
        <begin position="1"/>
        <end position="20"/>
    </location>
</feature>
<accession>A0A3N4PVI7</accession>
<keyword evidence="1" id="KW-0732">Signal</keyword>
<comment type="caution">
    <text evidence="2">The sequence shown here is derived from an EMBL/GenBank/DDBJ whole genome shotgun (WGS) entry which is preliminary data.</text>
</comment>